<keyword evidence="3" id="KW-0732">Signal</keyword>
<dbReference type="AlphaFoldDB" id="A0A967EVV2"/>
<dbReference type="GO" id="GO:0030313">
    <property type="term" value="C:cell envelope"/>
    <property type="evidence" value="ECO:0007669"/>
    <property type="project" value="UniProtKB-SubCell"/>
</dbReference>
<organism evidence="8 9">
    <name type="scientific">Pelagibius litoralis</name>
    <dbReference type="NCBI Taxonomy" id="374515"/>
    <lineage>
        <taxon>Bacteria</taxon>
        <taxon>Pseudomonadati</taxon>
        <taxon>Pseudomonadota</taxon>
        <taxon>Alphaproteobacteria</taxon>
        <taxon>Rhodospirillales</taxon>
        <taxon>Rhodovibrionaceae</taxon>
        <taxon>Pelagibius</taxon>
    </lineage>
</organism>
<dbReference type="RefSeq" id="WP_167224418.1">
    <property type="nucleotide sequence ID" value="NZ_JAAQPH010000007.1"/>
</dbReference>
<dbReference type="EMBL" id="JAAQPH010000007">
    <property type="protein sequence ID" value="NIA69137.1"/>
    <property type="molecule type" value="Genomic_DNA"/>
</dbReference>
<sequence length="394" mass="42049">MIRCLPVLLAVVALAACGESNTYVEPPPPKVTVAPPAIQDVTDYLYFTGTTQAAAIVEVRARVVGELKTISFQSGSQVSEGDPLFQIDQREYLADLEIAKAEVSSAKAKKVEADRSLERAQTLIKRGNISQASLDEAEAAARTTAAEVAVKQAALRQAELDLEYTDIRAPISGRVGRNLVDAGNLVGEGEATLLTTITENDPMFVYFNINERDLLLGMEQYRAEAEKAAGTAPSAQGRLRVEMATGDQSDYPFVGILDFAESALNPETGTLQLRASFDNPGALAPLISGLFARVRVPVTERQGLPLVTERAISSDQSGRFIYVLGAENQIEKRSVTIGQLIDGLRVIEEGLSAGEKVVVNGIQRIRAGSLVAPEEAEMAAFTATALGAAQSATR</sequence>
<name>A0A967EVV2_9PROT</name>
<evidence type="ECO:0000259" key="7">
    <source>
        <dbReference type="Pfam" id="PF25967"/>
    </source>
</evidence>
<dbReference type="PANTHER" id="PTHR30158">
    <property type="entry name" value="ACRA/E-RELATED COMPONENT OF DRUG EFFLUX TRANSPORTER"/>
    <property type="match status" value="1"/>
</dbReference>
<dbReference type="Pfam" id="PF25967">
    <property type="entry name" value="RND-MFP_C"/>
    <property type="match status" value="1"/>
</dbReference>
<dbReference type="GO" id="GO:0005886">
    <property type="term" value="C:plasma membrane"/>
    <property type="evidence" value="ECO:0007669"/>
    <property type="project" value="TreeGrafter"/>
</dbReference>
<feature type="signal peptide" evidence="3">
    <location>
        <begin position="1"/>
        <end position="15"/>
    </location>
</feature>
<dbReference type="NCBIfam" id="TIGR01730">
    <property type="entry name" value="RND_mfp"/>
    <property type="match status" value="1"/>
</dbReference>
<evidence type="ECO:0000313" key="9">
    <source>
        <dbReference type="Proteomes" id="UP000761264"/>
    </source>
</evidence>
<feature type="domain" description="Multidrug resistance protein MdtA-like barrel-sandwich hybrid" evidence="5">
    <location>
        <begin position="56"/>
        <end position="197"/>
    </location>
</feature>
<evidence type="ECO:0000259" key="4">
    <source>
        <dbReference type="Pfam" id="PF25876"/>
    </source>
</evidence>
<accession>A0A967EVV2</accession>
<evidence type="ECO:0000313" key="8">
    <source>
        <dbReference type="EMBL" id="NIA69137.1"/>
    </source>
</evidence>
<dbReference type="Pfam" id="PF25944">
    <property type="entry name" value="Beta-barrel_RND"/>
    <property type="match status" value="1"/>
</dbReference>
<dbReference type="Pfam" id="PF25876">
    <property type="entry name" value="HH_MFP_RND"/>
    <property type="match status" value="1"/>
</dbReference>
<dbReference type="InterPro" id="IPR058627">
    <property type="entry name" value="MdtA-like_C"/>
</dbReference>
<dbReference type="GO" id="GO:0022857">
    <property type="term" value="F:transmembrane transporter activity"/>
    <property type="evidence" value="ECO:0007669"/>
    <property type="project" value="InterPro"/>
</dbReference>
<dbReference type="InterPro" id="IPR058626">
    <property type="entry name" value="MdtA-like_b-barrel"/>
</dbReference>
<feature type="domain" description="Multidrug resistance protein MdtA-like C-terminal permuted SH3" evidence="7">
    <location>
        <begin position="310"/>
        <end position="364"/>
    </location>
</feature>
<dbReference type="PROSITE" id="PS51257">
    <property type="entry name" value="PROKAR_LIPOPROTEIN"/>
    <property type="match status" value="1"/>
</dbReference>
<comment type="similarity">
    <text evidence="2">Belongs to the membrane fusion protein (MFP) (TC 8.A.1) family.</text>
</comment>
<dbReference type="GO" id="GO:0046677">
    <property type="term" value="P:response to antibiotic"/>
    <property type="evidence" value="ECO:0007669"/>
    <property type="project" value="TreeGrafter"/>
</dbReference>
<evidence type="ECO:0000259" key="6">
    <source>
        <dbReference type="Pfam" id="PF25944"/>
    </source>
</evidence>
<feature type="domain" description="Multidrug resistance protein MdtA-like alpha-helical hairpin" evidence="4">
    <location>
        <begin position="96"/>
        <end position="165"/>
    </location>
</feature>
<comment type="caution">
    <text evidence="8">The sequence shown here is derived from an EMBL/GenBank/DDBJ whole genome shotgun (WGS) entry which is preliminary data.</text>
</comment>
<dbReference type="InterPro" id="IPR058624">
    <property type="entry name" value="MdtA-like_HH"/>
</dbReference>
<dbReference type="InterPro" id="IPR006143">
    <property type="entry name" value="RND_pump_MFP"/>
</dbReference>
<keyword evidence="9" id="KW-1185">Reference proteome</keyword>
<dbReference type="PANTHER" id="PTHR30158:SF10">
    <property type="entry name" value="CATION EFFLUX PUMP"/>
    <property type="match status" value="1"/>
</dbReference>
<proteinExistence type="inferred from homology"/>
<dbReference type="Gene3D" id="1.10.287.470">
    <property type="entry name" value="Helix hairpin bin"/>
    <property type="match status" value="1"/>
</dbReference>
<dbReference type="InterPro" id="IPR058625">
    <property type="entry name" value="MdtA-like_BSH"/>
</dbReference>
<evidence type="ECO:0000256" key="1">
    <source>
        <dbReference type="ARBA" id="ARBA00004196"/>
    </source>
</evidence>
<protein>
    <submittedName>
        <fullName evidence="8">Efflux RND transporter periplasmic adaptor subunit</fullName>
    </submittedName>
</protein>
<dbReference type="Pfam" id="PF25917">
    <property type="entry name" value="BSH_RND"/>
    <property type="match status" value="1"/>
</dbReference>
<dbReference type="Gene3D" id="2.40.30.170">
    <property type="match status" value="1"/>
</dbReference>
<dbReference type="FunFam" id="2.40.420.20:FF:000001">
    <property type="entry name" value="Efflux RND transporter periplasmic adaptor subunit"/>
    <property type="match status" value="1"/>
</dbReference>
<dbReference type="Gene3D" id="2.40.420.20">
    <property type="match status" value="1"/>
</dbReference>
<comment type="subcellular location">
    <subcellularLocation>
        <location evidence="1">Cell envelope</location>
    </subcellularLocation>
</comment>
<reference evidence="8" key="1">
    <citation type="submission" date="2020-03" db="EMBL/GenBank/DDBJ databases">
        <title>Genome of Pelagibius litoralis DSM 21314T.</title>
        <authorList>
            <person name="Wang G."/>
        </authorList>
    </citation>
    <scope>NUCLEOTIDE SEQUENCE</scope>
    <source>
        <strain evidence="8">DSM 21314</strain>
    </source>
</reference>
<gene>
    <name evidence="8" type="ORF">HBA54_11110</name>
</gene>
<dbReference type="Proteomes" id="UP000761264">
    <property type="component" value="Unassembled WGS sequence"/>
</dbReference>
<feature type="domain" description="Multidrug resistance protein MdtA-like beta-barrel" evidence="6">
    <location>
        <begin position="202"/>
        <end position="299"/>
    </location>
</feature>
<evidence type="ECO:0000256" key="3">
    <source>
        <dbReference type="SAM" id="SignalP"/>
    </source>
</evidence>
<dbReference type="SUPFAM" id="SSF111369">
    <property type="entry name" value="HlyD-like secretion proteins"/>
    <property type="match status" value="1"/>
</dbReference>
<evidence type="ECO:0000256" key="2">
    <source>
        <dbReference type="ARBA" id="ARBA00009477"/>
    </source>
</evidence>
<dbReference type="Gene3D" id="2.40.50.100">
    <property type="match status" value="1"/>
</dbReference>
<evidence type="ECO:0000259" key="5">
    <source>
        <dbReference type="Pfam" id="PF25917"/>
    </source>
</evidence>
<feature type="chain" id="PRO_5037743370" evidence="3">
    <location>
        <begin position="16"/>
        <end position="394"/>
    </location>
</feature>